<gene>
    <name evidence="1" type="ORF">A3I41_05265</name>
</gene>
<name>A0A1F7V8F3_9BACT</name>
<evidence type="ECO:0000313" key="2">
    <source>
        <dbReference type="Proteomes" id="UP000176593"/>
    </source>
</evidence>
<comment type="caution">
    <text evidence="1">The sequence shown here is derived from an EMBL/GenBank/DDBJ whole genome shotgun (WGS) entry which is preliminary data.</text>
</comment>
<sequence>MNEKLQKLNRRVRTLEQKVEDPLASMPSREKTQAAFKAAYGIWAKNPRTPADLKRLRKRLGYD</sequence>
<reference evidence="1 2" key="1">
    <citation type="journal article" date="2016" name="Nat. Commun.">
        <title>Thousands of microbial genomes shed light on interconnected biogeochemical processes in an aquifer system.</title>
        <authorList>
            <person name="Anantharaman K."/>
            <person name="Brown C.T."/>
            <person name="Hug L.A."/>
            <person name="Sharon I."/>
            <person name="Castelle C.J."/>
            <person name="Probst A.J."/>
            <person name="Thomas B.C."/>
            <person name="Singh A."/>
            <person name="Wilkins M.J."/>
            <person name="Karaoz U."/>
            <person name="Brodie E.L."/>
            <person name="Williams K.H."/>
            <person name="Hubbard S.S."/>
            <person name="Banfield J.F."/>
        </authorList>
    </citation>
    <scope>NUCLEOTIDE SEQUENCE [LARGE SCALE GENOMIC DNA]</scope>
</reference>
<dbReference type="AlphaFoldDB" id="A0A1F7V8F3"/>
<accession>A0A1F7V8F3</accession>
<protein>
    <submittedName>
        <fullName evidence="1">Uncharacterized protein</fullName>
    </submittedName>
</protein>
<organism evidence="1 2">
    <name type="scientific">Candidatus Uhrbacteria bacterium RIFCSPLOWO2_02_FULL_48_18</name>
    <dbReference type="NCBI Taxonomy" id="1802408"/>
    <lineage>
        <taxon>Bacteria</taxon>
        <taxon>Candidatus Uhriibacteriota</taxon>
    </lineage>
</organism>
<dbReference type="EMBL" id="MGEQ01000007">
    <property type="protein sequence ID" value="OGL86711.1"/>
    <property type="molecule type" value="Genomic_DNA"/>
</dbReference>
<dbReference type="Proteomes" id="UP000176593">
    <property type="component" value="Unassembled WGS sequence"/>
</dbReference>
<proteinExistence type="predicted"/>
<evidence type="ECO:0000313" key="1">
    <source>
        <dbReference type="EMBL" id="OGL86711.1"/>
    </source>
</evidence>